<dbReference type="Proteomes" id="UP001497512">
    <property type="component" value="Chromosome 7"/>
</dbReference>
<feature type="compositionally biased region" description="Polar residues" evidence="2">
    <location>
        <begin position="372"/>
        <end position="381"/>
    </location>
</feature>
<feature type="coiled-coil region" evidence="1">
    <location>
        <begin position="34"/>
        <end position="254"/>
    </location>
</feature>
<feature type="coiled-coil region" evidence="1">
    <location>
        <begin position="317"/>
        <end position="358"/>
    </location>
</feature>
<dbReference type="PANTHER" id="PTHR35689">
    <property type="entry name" value="EARLY ENDOSOME ANTIGEN"/>
    <property type="match status" value="1"/>
</dbReference>
<evidence type="ECO:0000313" key="4">
    <source>
        <dbReference type="Proteomes" id="UP001497512"/>
    </source>
</evidence>
<organism evidence="3 4">
    <name type="scientific">Sphagnum troendelagicum</name>
    <dbReference type="NCBI Taxonomy" id="128251"/>
    <lineage>
        <taxon>Eukaryota</taxon>
        <taxon>Viridiplantae</taxon>
        <taxon>Streptophyta</taxon>
        <taxon>Embryophyta</taxon>
        <taxon>Bryophyta</taxon>
        <taxon>Sphagnophytina</taxon>
        <taxon>Sphagnopsida</taxon>
        <taxon>Sphagnales</taxon>
        <taxon>Sphagnaceae</taxon>
        <taxon>Sphagnum</taxon>
    </lineage>
</organism>
<protein>
    <submittedName>
        <fullName evidence="3">Uncharacterized protein</fullName>
    </submittedName>
</protein>
<evidence type="ECO:0000256" key="2">
    <source>
        <dbReference type="SAM" id="MobiDB-lite"/>
    </source>
</evidence>
<feature type="region of interest" description="Disordered" evidence="2">
    <location>
        <begin position="371"/>
        <end position="435"/>
    </location>
</feature>
<sequence>MDGDTGSGAFALPLELDTYVQKSIAHLLEPCACRQHLDSKLSEAEDHRRQLQLQVHELHSRLEDADSKCAKAKQEACLNAQALKRQIADWQKLADHCKAVTQECALLTQECARLESECNLYYNDREVFMQAADEAEERAAAAQERAAAAETRIQELITELESHEHYETPRDSFEKPKTSDGEDVVALQLKLTQMEEDMQSMQKELENVKSGAKAEVDAAYRQLDEHSSKMHALLTSANQRYEESLAELRTVQEAYTRIEATHRDEQTVHLMVMSAINYGVCKALEDEKKKTIESLKLRFQAVVKRLKGEMRADRERMKVAEKGMKALLGEAESLRQEMAVCTNNLNKAENEVQLLADENKELWLLLKGRHPSCSSSPTESPLYTKANKGMTRSKSQGKLQDKCEPRGQDSIAATAARRPLTPLRSNSPECRLRHR</sequence>
<proteinExistence type="predicted"/>
<accession>A0ABP0UWS3</accession>
<name>A0ABP0UWS3_9BRYO</name>
<evidence type="ECO:0000256" key="1">
    <source>
        <dbReference type="SAM" id="Coils"/>
    </source>
</evidence>
<dbReference type="EMBL" id="OZ019899">
    <property type="protein sequence ID" value="CAK9231933.1"/>
    <property type="molecule type" value="Genomic_DNA"/>
</dbReference>
<keyword evidence="4" id="KW-1185">Reference proteome</keyword>
<reference evidence="3" key="1">
    <citation type="submission" date="2024-02" db="EMBL/GenBank/DDBJ databases">
        <authorList>
            <consortium name="ELIXIR-Norway"/>
            <consortium name="Elixir Norway"/>
        </authorList>
    </citation>
    <scope>NUCLEOTIDE SEQUENCE</scope>
</reference>
<keyword evidence="1" id="KW-0175">Coiled coil</keyword>
<dbReference type="PANTHER" id="PTHR35689:SF1">
    <property type="entry name" value="EARLY ENDOSOME ANTIGEN"/>
    <property type="match status" value="1"/>
</dbReference>
<evidence type="ECO:0000313" key="3">
    <source>
        <dbReference type="EMBL" id="CAK9231933.1"/>
    </source>
</evidence>
<gene>
    <name evidence="3" type="ORF">CSSPTR1EN2_LOCUS21005</name>
</gene>